<evidence type="ECO:0000259" key="2">
    <source>
        <dbReference type="Pfam" id="PF00561"/>
    </source>
</evidence>
<dbReference type="PANTHER" id="PTHR43798">
    <property type="entry name" value="MONOACYLGLYCEROL LIPASE"/>
    <property type="match status" value="1"/>
</dbReference>
<dbReference type="PRINTS" id="PR00111">
    <property type="entry name" value="ABHYDROLASE"/>
</dbReference>
<dbReference type="SUPFAM" id="SSF53474">
    <property type="entry name" value="alpha/beta-Hydrolases"/>
    <property type="match status" value="1"/>
</dbReference>
<name>A0AAW8M8L4_9PSED</name>
<evidence type="ECO:0000256" key="1">
    <source>
        <dbReference type="ARBA" id="ARBA00022801"/>
    </source>
</evidence>
<protein>
    <submittedName>
        <fullName evidence="3">Pimeloyl-ACP methyl ester carboxylesterase</fullName>
    </submittedName>
</protein>
<keyword evidence="1" id="KW-0378">Hydrolase</keyword>
<feature type="domain" description="AB hydrolase-1" evidence="2">
    <location>
        <begin position="22"/>
        <end position="245"/>
    </location>
</feature>
<evidence type="ECO:0000313" key="3">
    <source>
        <dbReference type="EMBL" id="MDR6958085.1"/>
    </source>
</evidence>
<sequence length="262" mass="29003">MTIALINGRPISFTDTLDGDVAIVLSHGLFMDQSMFDAQVRVLREHYRVITWDQRGHGQNTPITEPFSLWDSADDLSALLVYLNIDKAVLLGMSQGGYVSLRAALRYPEKVQALVLIATHAGVEEENQQVVYSQLLSAWLENSLTDEVAQGVSGFILGADKELAEPWIKKWQTIDKSTLCFNFKALAERDNLVPALSNLQMPALVIWGDKDSAITIEQARQLEAGIVDSQFMEVVGAAHSVNMTHADMVNMRVKTFLADALL</sequence>
<dbReference type="Proteomes" id="UP001252613">
    <property type="component" value="Unassembled WGS sequence"/>
</dbReference>
<dbReference type="InterPro" id="IPR000073">
    <property type="entry name" value="AB_hydrolase_1"/>
</dbReference>
<proteinExistence type="predicted"/>
<dbReference type="InterPro" id="IPR050266">
    <property type="entry name" value="AB_hydrolase_sf"/>
</dbReference>
<organism evidence="3 4">
    <name type="scientific">Pseudomonas brassicacearum</name>
    <dbReference type="NCBI Taxonomy" id="930166"/>
    <lineage>
        <taxon>Bacteria</taxon>
        <taxon>Pseudomonadati</taxon>
        <taxon>Pseudomonadota</taxon>
        <taxon>Gammaproteobacteria</taxon>
        <taxon>Pseudomonadales</taxon>
        <taxon>Pseudomonadaceae</taxon>
        <taxon>Pseudomonas</taxon>
    </lineage>
</organism>
<dbReference type="PANTHER" id="PTHR43798:SF31">
    <property type="entry name" value="AB HYDROLASE SUPERFAMILY PROTEIN YCLE"/>
    <property type="match status" value="1"/>
</dbReference>
<accession>A0AAW8M8L4</accession>
<dbReference type="InterPro" id="IPR029058">
    <property type="entry name" value="AB_hydrolase_fold"/>
</dbReference>
<evidence type="ECO:0000313" key="4">
    <source>
        <dbReference type="Proteomes" id="UP001252613"/>
    </source>
</evidence>
<dbReference type="EMBL" id="JAVDVC010000003">
    <property type="protein sequence ID" value="MDR6958085.1"/>
    <property type="molecule type" value="Genomic_DNA"/>
</dbReference>
<gene>
    <name evidence="3" type="ORF">J2W43_002066</name>
</gene>
<dbReference type="RefSeq" id="WP_310359658.1">
    <property type="nucleotide sequence ID" value="NZ_JAVDVC010000003.1"/>
</dbReference>
<dbReference type="Pfam" id="PF00561">
    <property type="entry name" value="Abhydrolase_1"/>
    <property type="match status" value="1"/>
</dbReference>
<dbReference type="AlphaFoldDB" id="A0AAW8M8L4"/>
<reference evidence="3" key="1">
    <citation type="submission" date="2023-07" db="EMBL/GenBank/DDBJ databases">
        <title>Sorghum-associated microbial communities from plants grown in Nebraska, USA.</title>
        <authorList>
            <person name="Schachtman D."/>
        </authorList>
    </citation>
    <scope>NUCLEOTIDE SEQUENCE</scope>
    <source>
        <strain evidence="3">3432</strain>
    </source>
</reference>
<comment type="caution">
    <text evidence="3">The sequence shown here is derived from an EMBL/GenBank/DDBJ whole genome shotgun (WGS) entry which is preliminary data.</text>
</comment>
<dbReference type="GO" id="GO:0016787">
    <property type="term" value="F:hydrolase activity"/>
    <property type="evidence" value="ECO:0007669"/>
    <property type="project" value="UniProtKB-KW"/>
</dbReference>
<dbReference type="GO" id="GO:0016020">
    <property type="term" value="C:membrane"/>
    <property type="evidence" value="ECO:0007669"/>
    <property type="project" value="TreeGrafter"/>
</dbReference>
<dbReference type="Gene3D" id="3.40.50.1820">
    <property type="entry name" value="alpha/beta hydrolase"/>
    <property type="match status" value="1"/>
</dbReference>